<keyword evidence="1" id="KW-0808">Transferase</keyword>
<dbReference type="InterPro" id="IPR000462">
    <property type="entry name" value="CDP-OH_P_trans"/>
</dbReference>
<feature type="transmembrane region" description="Helical" evidence="2">
    <location>
        <begin position="127"/>
        <end position="145"/>
    </location>
</feature>
<dbReference type="EMBL" id="UOEJ01000179">
    <property type="protein sequence ID" value="VAW03950.1"/>
    <property type="molecule type" value="Genomic_DNA"/>
</dbReference>
<keyword evidence="2" id="KW-0812">Transmembrane</keyword>
<dbReference type="InterPro" id="IPR048254">
    <property type="entry name" value="CDP_ALCOHOL_P_TRANSF_CS"/>
</dbReference>
<dbReference type="Gene3D" id="1.20.120.1760">
    <property type="match status" value="1"/>
</dbReference>
<dbReference type="GO" id="GO:0008654">
    <property type="term" value="P:phospholipid biosynthetic process"/>
    <property type="evidence" value="ECO:0007669"/>
    <property type="project" value="InterPro"/>
</dbReference>
<keyword evidence="2" id="KW-0472">Membrane</keyword>
<name>A0A3B0SHV5_9ZZZZ</name>
<dbReference type="Pfam" id="PF01066">
    <property type="entry name" value="CDP-OH_P_transf"/>
    <property type="match status" value="1"/>
</dbReference>
<sequence length="307" mass="35163">MPDSVKRTNEIEEFTNLYFIHPVSGWLVPKFAARKITPNMVSLGGMIFGILAGVAYYHYQNPYMAAAGFFGMIMWHIMDGADGQLARLTKSYSEVGKILDGICDYVTFISVYLGIGLVLSRQIGPDIWYIILFAGIFHAIQSSAYELQRSEYDYWGHGKENSGLPEVKQMIGELEGKSFLPFIMSQFHIGYIRMQRRTSGIDSGFRQLLRETLEANPQKQDDIRALYREVFAPAVRTWSVMCANYRTIAVFIFSVAGQPVYFFWFEIAILTPILILLVQKQRLLNQLFTSRLKEIIPNPQQPNQEDH</sequence>
<evidence type="ECO:0000313" key="3">
    <source>
        <dbReference type="EMBL" id="VAW03950.1"/>
    </source>
</evidence>
<dbReference type="PROSITE" id="PS00379">
    <property type="entry name" value="CDP_ALCOHOL_P_TRANSF"/>
    <property type="match status" value="1"/>
</dbReference>
<protein>
    <recommendedName>
        <fullName evidence="4">CDP-alcohol phosphatidyltransferase</fullName>
    </recommendedName>
</protein>
<accession>A0A3B0SHV5</accession>
<gene>
    <name evidence="3" type="ORF">MNBD_ALPHA01-1320</name>
</gene>
<organism evidence="3">
    <name type="scientific">hydrothermal vent metagenome</name>
    <dbReference type="NCBI Taxonomy" id="652676"/>
    <lineage>
        <taxon>unclassified sequences</taxon>
        <taxon>metagenomes</taxon>
        <taxon>ecological metagenomes</taxon>
    </lineage>
</organism>
<keyword evidence="2" id="KW-1133">Transmembrane helix</keyword>
<evidence type="ECO:0008006" key="4">
    <source>
        <dbReference type="Google" id="ProtNLM"/>
    </source>
</evidence>
<feature type="transmembrane region" description="Helical" evidence="2">
    <location>
        <begin position="40"/>
        <end position="57"/>
    </location>
</feature>
<dbReference type="GO" id="GO:0016780">
    <property type="term" value="F:phosphotransferase activity, for other substituted phosphate groups"/>
    <property type="evidence" value="ECO:0007669"/>
    <property type="project" value="InterPro"/>
</dbReference>
<feature type="transmembrane region" description="Helical" evidence="2">
    <location>
        <begin position="261"/>
        <end position="278"/>
    </location>
</feature>
<dbReference type="GO" id="GO:0016020">
    <property type="term" value="C:membrane"/>
    <property type="evidence" value="ECO:0007669"/>
    <property type="project" value="InterPro"/>
</dbReference>
<dbReference type="AlphaFoldDB" id="A0A3B0SHV5"/>
<feature type="transmembrane region" description="Helical" evidence="2">
    <location>
        <begin position="102"/>
        <end position="121"/>
    </location>
</feature>
<dbReference type="InterPro" id="IPR043130">
    <property type="entry name" value="CDP-OH_PTrfase_TM_dom"/>
</dbReference>
<evidence type="ECO:0000256" key="1">
    <source>
        <dbReference type="ARBA" id="ARBA00022679"/>
    </source>
</evidence>
<reference evidence="3" key="1">
    <citation type="submission" date="2018-06" db="EMBL/GenBank/DDBJ databases">
        <authorList>
            <person name="Zhirakovskaya E."/>
        </authorList>
    </citation>
    <scope>NUCLEOTIDE SEQUENCE</scope>
</reference>
<evidence type="ECO:0000256" key="2">
    <source>
        <dbReference type="SAM" id="Phobius"/>
    </source>
</evidence>
<proteinExistence type="predicted"/>